<keyword evidence="3 7" id="KW-0479">Metal-binding</keyword>
<evidence type="ECO:0000313" key="8">
    <source>
        <dbReference type="EMBL" id="MDQ0366524.1"/>
    </source>
</evidence>
<evidence type="ECO:0000313" key="9">
    <source>
        <dbReference type="Proteomes" id="UP001240236"/>
    </source>
</evidence>
<evidence type="ECO:0000256" key="5">
    <source>
        <dbReference type="ARBA" id="ARBA00023004"/>
    </source>
</evidence>
<keyword evidence="5 7" id="KW-0408">Iron</keyword>
<organism evidence="8 9">
    <name type="scientific">Catenuloplanes indicus</name>
    <dbReference type="NCBI Taxonomy" id="137267"/>
    <lineage>
        <taxon>Bacteria</taxon>
        <taxon>Bacillati</taxon>
        <taxon>Actinomycetota</taxon>
        <taxon>Actinomycetes</taxon>
        <taxon>Micromonosporales</taxon>
        <taxon>Micromonosporaceae</taxon>
        <taxon>Catenuloplanes</taxon>
    </lineage>
</organism>
<dbReference type="GO" id="GO:0020037">
    <property type="term" value="F:heme binding"/>
    <property type="evidence" value="ECO:0007669"/>
    <property type="project" value="InterPro"/>
</dbReference>
<dbReference type="InterPro" id="IPR001128">
    <property type="entry name" value="Cyt_P450"/>
</dbReference>
<dbReference type="PROSITE" id="PS00086">
    <property type="entry name" value="CYTOCHROME_P450"/>
    <property type="match status" value="1"/>
</dbReference>
<dbReference type="Pfam" id="PF00067">
    <property type="entry name" value="p450"/>
    <property type="match status" value="1"/>
</dbReference>
<dbReference type="PRINTS" id="PR00359">
    <property type="entry name" value="BP450"/>
</dbReference>
<evidence type="ECO:0000256" key="6">
    <source>
        <dbReference type="ARBA" id="ARBA00023033"/>
    </source>
</evidence>
<evidence type="ECO:0000256" key="2">
    <source>
        <dbReference type="ARBA" id="ARBA00022617"/>
    </source>
</evidence>
<keyword evidence="6 7" id="KW-0503">Monooxygenase</keyword>
<dbReference type="InterPro" id="IPR036396">
    <property type="entry name" value="Cyt_P450_sf"/>
</dbReference>
<name>A0AAE3W0G2_9ACTN</name>
<dbReference type="SUPFAM" id="SSF48264">
    <property type="entry name" value="Cytochrome P450"/>
    <property type="match status" value="1"/>
</dbReference>
<dbReference type="EMBL" id="JAUSUZ010000001">
    <property type="protein sequence ID" value="MDQ0366524.1"/>
    <property type="molecule type" value="Genomic_DNA"/>
</dbReference>
<comment type="similarity">
    <text evidence="1 7">Belongs to the cytochrome P450 family.</text>
</comment>
<dbReference type="CDD" id="cd11029">
    <property type="entry name" value="CYP107-like"/>
    <property type="match status" value="1"/>
</dbReference>
<protein>
    <submittedName>
        <fullName evidence="8">Cytochrome P450</fullName>
    </submittedName>
</protein>
<dbReference type="GO" id="GO:0016705">
    <property type="term" value="F:oxidoreductase activity, acting on paired donors, with incorporation or reduction of molecular oxygen"/>
    <property type="evidence" value="ECO:0007669"/>
    <property type="project" value="InterPro"/>
</dbReference>
<dbReference type="InterPro" id="IPR002397">
    <property type="entry name" value="Cyt_P450_B"/>
</dbReference>
<dbReference type="AlphaFoldDB" id="A0AAE3W0G2"/>
<dbReference type="PANTHER" id="PTHR46696:SF1">
    <property type="entry name" value="CYTOCHROME P450 YJIB-RELATED"/>
    <property type="match status" value="1"/>
</dbReference>
<reference evidence="8 9" key="1">
    <citation type="submission" date="2023-07" db="EMBL/GenBank/DDBJ databases">
        <title>Sequencing the genomes of 1000 actinobacteria strains.</title>
        <authorList>
            <person name="Klenk H.-P."/>
        </authorList>
    </citation>
    <scope>NUCLEOTIDE SEQUENCE [LARGE SCALE GENOMIC DNA]</scope>
    <source>
        <strain evidence="8 9">DSM 44709</strain>
    </source>
</reference>
<keyword evidence="9" id="KW-1185">Reference proteome</keyword>
<evidence type="ECO:0000256" key="3">
    <source>
        <dbReference type="ARBA" id="ARBA00022723"/>
    </source>
</evidence>
<dbReference type="GO" id="GO:0017000">
    <property type="term" value="P:antibiotic biosynthetic process"/>
    <property type="evidence" value="ECO:0007669"/>
    <property type="project" value="UniProtKB-ARBA"/>
</dbReference>
<dbReference type="InterPro" id="IPR017972">
    <property type="entry name" value="Cyt_P450_CS"/>
</dbReference>
<dbReference type="GO" id="GO:0005506">
    <property type="term" value="F:iron ion binding"/>
    <property type="evidence" value="ECO:0007669"/>
    <property type="project" value="InterPro"/>
</dbReference>
<comment type="caution">
    <text evidence="8">The sequence shown here is derived from an EMBL/GenBank/DDBJ whole genome shotgun (WGS) entry which is preliminary data.</text>
</comment>
<dbReference type="PANTHER" id="PTHR46696">
    <property type="entry name" value="P450, PUTATIVE (EUROFUNG)-RELATED"/>
    <property type="match status" value="1"/>
</dbReference>
<evidence type="ECO:0000256" key="4">
    <source>
        <dbReference type="ARBA" id="ARBA00023002"/>
    </source>
</evidence>
<proteinExistence type="inferred from homology"/>
<evidence type="ECO:0000256" key="1">
    <source>
        <dbReference type="ARBA" id="ARBA00010617"/>
    </source>
</evidence>
<dbReference type="RefSeq" id="WP_307239915.1">
    <property type="nucleotide sequence ID" value="NZ_JAUSUZ010000001.1"/>
</dbReference>
<dbReference type="Gene3D" id="1.10.630.10">
    <property type="entry name" value="Cytochrome P450"/>
    <property type="match status" value="1"/>
</dbReference>
<keyword evidence="4 7" id="KW-0560">Oxidoreductase</keyword>
<evidence type="ECO:0000256" key="7">
    <source>
        <dbReference type="RuleBase" id="RU000461"/>
    </source>
</evidence>
<sequence length="398" mass="43842">MTTTLYGPVFRADPHAVYRAMREEGPVHRVELAGDVEAWLITRYDDAKAALTDPRLVKGVLHPPNRLGIPKDVHSAITHHMLSADPPDHTRLRRLVSATFTPRRIEALRPRITELTVQLLDAMHGLGEADLIETFAFPLPIAVISELLGVPVEDRDSFRDWSNLVTSPGDRRTESPGAVIALHGYVQELIARKRRAPGDDLLSGMLAVRDDGDRLTEDELASTVFLLLIAGHETTVNLIGNGAYRLLEERERWVELRARRELLPSAIEEFLRFDSPVQTSTTRVSAAPLTVGGVDIPAGAMVLISLLSANMDGERYPDPEHLRLSRTGTPHLAFGHGIHYCLGAPLARLEAQIAFTGLLDRFPDLRMAVSPADLTWRPGSLIHGLEALPVAGLTPRHS</sequence>
<dbReference type="FunFam" id="1.10.630.10:FF:000018">
    <property type="entry name" value="Cytochrome P450 monooxygenase"/>
    <property type="match status" value="1"/>
</dbReference>
<dbReference type="Proteomes" id="UP001240236">
    <property type="component" value="Unassembled WGS sequence"/>
</dbReference>
<gene>
    <name evidence="8" type="ORF">J2S42_003193</name>
</gene>
<dbReference type="GO" id="GO:0004497">
    <property type="term" value="F:monooxygenase activity"/>
    <property type="evidence" value="ECO:0007669"/>
    <property type="project" value="UniProtKB-KW"/>
</dbReference>
<accession>A0AAE3W0G2</accession>
<keyword evidence="2 7" id="KW-0349">Heme</keyword>